<feature type="transmembrane region" description="Helical" evidence="12">
    <location>
        <begin position="83"/>
        <end position="101"/>
    </location>
</feature>
<dbReference type="EMBL" id="CP002779">
    <property type="protein sequence ID" value="AEH24987.1"/>
    <property type="molecule type" value="Genomic_DNA"/>
</dbReference>
<proteinExistence type="inferred from homology"/>
<dbReference type="KEGG" id="pya:PYCH_13150"/>
<name>F8AFM1_PYRYC</name>
<gene>
    <name evidence="13" type="ordered locus">PYCH_13150</name>
</gene>
<keyword evidence="6 12" id="KW-0812">Transmembrane</keyword>
<evidence type="ECO:0000256" key="9">
    <source>
        <dbReference type="ARBA" id="ARBA00023136"/>
    </source>
</evidence>
<comment type="catalytic activity">
    <reaction evidence="11">
        <text>di-trans,octa-cis-undecaprenyl diphosphate + H2O = di-trans,octa-cis-undecaprenyl phosphate + phosphate + H(+)</text>
        <dbReference type="Rhea" id="RHEA:28094"/>
        <dbReference type="ChEBI" id="CHEBI:15377"/>
        <dbReference type="ChEBI" id="CHEBI:15378"/>
        <dbReference type="ChEBI" id="CHEBI:43474"/>
        <dbReference type="ChEBI" id="CHEBI:58405"/>
        <dbReference type="ChEBI" id="CHEBI:60392"/>
        <dbReference type="EC" id="3.6.1.27"/>
    </reaction>
</comment>
<dbReference type="PANTHER" id="PTHR30622">
    <property type="entry name" value="UNDECAPRENYL-DIPHOSPHATASE"/>
    <property type="match status" value="1"/>
</dbReference>
<evidence type="ECO:0000256" key="7">
    <source>
        <dbReference type="ARBA" id="ARBA00022801"/>
    </source>
</evidence>
<keyword evidence="14" id="KW-1185">Reference proteome</keyword>
<evidence type="ECO:0000313" key="13">
    <source>
        <dbReference type="EMBL" id="AEH24987.1"/>
    </source>
</evidence>
<dbReference type="HOGENOM" id="CLU_060296_1_2_2"/>
<dbReference type="GO" id="GO:0050380">
    <property type="term" value="F:undecaprenyl-diphosphatase activity"/>
    <property type="evidence" value="ECO:0007669"/>
    <property type="project" value="UniProtKB-EC"/>
</dbReference>
<comment type="similarity">
    <text evidence="2">Belongs to the UppP family.</text>
</comment>
<evidence type="ECO:0000256" key="2">
    <source>
        <dbReference type="ARBA" id="ARBA00010621"/>
    </source>
</evidence>
<dbReference type="Pfam" id="PF02673">
    <property type="entry name" value="BacA"/>
    <property type="match status" value="1"/>
</dbReference>
<evidence type="ECO:0000256" key="12">
    <source>
        <dbReference type="SAM" id="Phobius"/>
    </source>
</evidence>
<protein>
    <recommendedName>
        <fullName evidence="4">Undecaprenyl-diphosphatase</fullName>
        <ecNumber evidence="3">3.6.1.27</ecNumber>
    </recommendedName>
    <alternativeName>
        <fullName evidence="10">Undecaprenyl pyrophosphate phosphatase</fullName>
    </alternativeName>
</protein>
<dbReference type="STRING" id="529709.PYCH_13150"/>
<evidence type="ECO:0000256" key="1">
    <source>
        <dbReference type="ARBA" id="ARBA00004651"/>
    </source>
</evidence>
<comment type="subcellular location">
    <subcellularLocation>
        <location evidence="1">Cell membrane</location>
        <topology evidence="1">Multi-pass membrane protein</topology>
    </subcellularLocation>
</comment>
<dbReference type="GO" id="GO:0005886">
    <property type="term" value="C:plasma membrane"/>
    <property type="evidence" value="ECO:0007669"/>
    <property type="project" value="UniProtKB-SubCell"/>
</dbReference>
<dbReference type="Proteomes" id="UP000008386">
    <property type="component" value="Chromosome"/>
</dbReference>
<feature type="transmembrane region" description="Helical" evidence="12">
    <location>
        <begin position="151"/>
        <end position="169"/>
    </location>
</feature>
<keyword evidence="8 12" id="KW-1133">Transmembrane helix</keyword>
<dbReference type="PANTHER" id="PTHR30622:SF2">
    <property type="entry name" value="UNDECAPRENYL-DIPHOSPHATASE"/>
    <property type="match status" value="1"/>
</dbReference>
<evidence type="ECO:0000256" key="5">
    <source>
        <dbReference type="ARBA" id="ARBA00022475"/>
    </source>
</evidence>
<feature type="transmembrane region" description="Helical" evidence="12">
    <location>
        <begin position="61"/>
        <end position="77"/>
    </location>
</feature>
<feature type="transmembrane region" description="Helical" evidence="12">
    <location>
        <begin position="176"/>
        <end position="198"/>
    </location>
</feature>
<evidence type="ECO:0000256" key="6">
    <source>
        <dbReference type="ARBA" id="ARBA00022692"/>
    </source>
</evidence>
<evidence type="ECO:0000256" key="4">
    <source>
        <dbReference type="ARBA" id="ARBA00021581"/>
    </source>
</evidence>
<dbReference type="RefSeq" id="WP_013906043.1">
    <property type="nucleotide sequence ID" value="NC_015680.1"/>
</dbReference>
<dbReference type="InterPro" id="IPR003824">
    <property type="entry name" value="UppP"/>
</dbReference>
<evidence type="ECO:0000256" key="3">
    <source>
        <dbReference type="ARBA" id="ARBA00012374"/>
    </source>
</evidence>
<dbReference type="eggNOG" id="arCOG04761">
    <property type="taxonomic scope" value="Archaea"/>
</dbReference>
<feature type="transmembrane region" description="Helical" evidence="12">
    <location>
        <begin position="113"/>
        <end position="139"/>
    </location>
</feature>
<feature type="transmembrane region" description="Helical" evidence="12">
    <location>
        <begin position="204"/>
        <end position="223"/>
    </location>
</feature>
<keyword evidence="9 12" id="KW-0472">Membrane</keyword>
<reference evidence="13 14" key="1">
    <citation type="journal article" date="2011" name="J. Bacteriol.">
        <title>Complete genome sequence of the obligate piezophilic hyperthermophilic archaeon Pyrococcus yayanosii CH1.</title>
        <authorList>
            <person name="Jun X."/>
            <person name="Lupeng L."/>
            <person name="Minjuan X."/>
            <person name="Oger P."/>
            <person name="Fengping W."/>
            <person name="Jebbar M."/>
            <person name="Xiang X."/>
        </authorList>
    </citation>
    <scope>NUCLEOTIDE SEQUENCE [LARGE SCALE GENOMIC DNA]</scope>
    <source>
        <strain evidence="14">CH1 / JCM 16557</strain>
    </source>
</reference>
<dbReference type="EC" id="3.6.1.27" evidence="3"/>
<evidence type="ECO:0000313" key="14">
    <source>
        <dbReference type="Proteomes" id="UP000008386"/>
    </source>
</evidence>
<accession>F8AFM1</accession>
<keyword evidence="7" id="KW-0378">Hydrolase</keyword>
<feature type="transmembrane region" description="Helical" evidence="12">
    <location>
        <begin position="25"/>
        <end position="49"/>
    </location>
</feature>
<keyword evidence="5" id="KW-1003">Cell membrane</keyword>
<evidence type="ECO:0000256" key="11">
    <source>
        <dbReference type="ARBA" id="ARBA00047594"/>
    </source>
</evidence>
<evidence type="ECO:0000256" key="10">
    <source>
        <dbReference type="ARBA" id="ARBA00032707"/>
    </source>
</evidence>
<evidence type="ECO:0000256" key="8">
    <source>
        <dbReference type="ARBA" id="ARBA00022989"/>
    </source>
</evidence>
<sequence length="224" mass="24334">MAIGNTILQGVLTWLPVEAPENHSLVLQFGALFAVLYYLRYDFGFLLLNIIRGRFGEEEKFFVYATLFTALIGLPLLKLTEFPNLAILNFLIGVAILLTWRRTTDGELGFMEAFIVGVAQGMAVLPGASRMALVLGMLLLRGIEAKKALRLSLLVSIPYIMGSMLAGTCEPPLPSALLSMVASFLAGVMTIHLLFLLADKTGSPGFRLVFGMIAVIGWLLGVVI</sequence>
<organism evidence="13 14">
    <name type="scientific">Pyrococcus yayanosii (strain CH1 / JCM 16557)</name>
    <dbReference type="NCBI Taxonomy" id="529709"/>
    <lineage>
        <taxon>Archaea</taxon>
        <taxon>Methanobacteriati</taxon>
        <taxon>Methanobacteriota</taxon>
        <taxon>Thermococci</taxon>
        <taxon>Thermococcales</taxon>
        <taxon>Thermococcaceae</taxon>
        <taxon>Pyrococcus</taxon>
    </lineage>
</organism>
<dbReference type="OrthoDB" id="65864at2157"/>
<dbReference type="AlphaFoldDB" id="F8AFM1"/>
<dbReference type="GeneID" id="10837887"/>